<accession>A0A1Y1W839</accession>
<gene>
    <name evidence="1" type="ORF">DL89DRAFT_267866</name>
</gene>
<sequence>MKTIAIRLAVFSCTDYHNRRLVILSINTIQSVFFLQELVASRPAFITGLLGCCSGSKEGGSNSPNETYYSELAKNKNVFDVV</sequence>
<evidence type="ECO:0000313" key="1">
    <source>
        <dbReference type="EMBL" id="ORX69687.1"/>
    </source>
</evidence>
<protein>
    <submittedName>
        <fullName evidence="1">Uncharacterized protein</fullName>
    </submittedName>
</protein>
<evidence type="ECO:0000313" key="2">
    <source>
        <dbReference type="Proteomes" id="UP000193922"/>
    </source>
</evidence>
<name>A0A1Y1W839_9FUNG</name>
<reference evidence="1 2" key="1">
    <citation type="submission" date="2016-07" db="EMBL/GenBank/DDBJ databases">
        <title>Pervasive Adenine N6-methylation of Active Genes in Fungi.</title>
        <authorList>
            <consortium name="DOE Joint Genome Institute"/>
            <person name="Mondo S.J."/>
            <person name="Dannebaum R.O."/>
            <person name="Kuo R.C."/>
            <person name="Labutti K."/>
            <person name="Haridas S."/>
            <person name="Kuo A."/>
            <person name="Salamov A."/>
            <person name="Ahrendt S.R."/>
            <person name="Lipzen A."/>
            <person name="Sullivan W."/>
            <person name="Andreopoulos W.B."/>
            <person name="Clum A."/>
            <person name="Lindquist E."/>
            <person name="Daum C."/>
            <person name="Ramamoorthy G.K."/>
            <person name="Gryganskyi A."/>
            <person name="Culley D."/>
            <person name="Magnuson J.K."/>
            <person name="James T.Y."/>
            <person name="O'Malley M.A."/>
            <person name="Stajich J.E."/>
            <person name="Spatafora J.W."/>
            <person name="Visel A."/>
            <person name="Grigoriev I.V."/>
        </authorList>
    </citation>
    <scope>NUCLEOTIDE SEQUENCE [LARGE SCALE GENOMIC DNA]</scope>
    <source>
        <strain evidence="1 2">ATCC 12442</strain>
    </source>
</reference>
<organism evidence="1 2">
    <name type="scientific">Linderina pennispora</name>
    <dbReference type="NCBI Taxonomy" id="61395"/>
    <lineage>
        <taxon>Eukaryota</taxon>
        <taxon>Fungi</taxon>
        <taxon>Fungi incertae sedis</taxon>
        <taxon>Zoopagomycota</taxon>
        <taxon>Kickxellomycotina</taxon>
        <taxon>Kickxellomycetes</taxon>
        <taxon>Kickxellales</taxon>
        <taxon>Kickxellaceae</taxon>
        <taxon>Linderina</taxon>
    </lineage>
</organism>
<dbReference type="GeneID" id="63804342"/>
<dbReference type="Proteomes" id="UP000193922">
    <property type="component" value="Unassembled WGS sequence"/>
</dbReference>
<dbReference type="AlphaFoldDB" id="A0A1Y1W839"/>
<keyword evidence="2" id="KW-1185">Reference proteome</keyword>
<proteinExistence type="predicted"/>
<dbReference type="RefSeq" id="XP_040743375.1">
    <property type="nucleotide sequence ID" value="XM_040887694.1"/>
</dbReference>
<dbReference type="EMBL" id="MCFD01000007">
    <property type="protein sequence ID" value="ORX69687.1"/>
    <property type="molecule type" value="Genomic_DNA"/>
</dbReference>
<comment type="caution">
    <text evidence="1">The sequence shown here is derived from an EMBL/GenBank/DDBJ whole genome shotgun (WGS) entry which is preliminary data.</text>
</comment>